<comment type="caution">
    <text evidence="1">The sequence shown here is derived from an EMBL/GenBank/DDBJ whole genome shotgun (WGS) entry which is preliminary data.</text>
</comment>
<gene>
    <name evidence="1" type="ORF">HUG17_2298</name>
</gene>
<dbReference type="AlphaFoldDB" id="A0A9D4PBA7"/>
<reference evidence="1" key="1">
    <citation type="submission" date="2020-06" db="EMBL/GenBank/DDBJ databases">
        <authorList>
            <person name="Ji K."/>
            <person name="Li J."/>
        </authorList>
    </citation>
    <scope>NUCLEOTIDE SEQUENCE</scope>
    <source>
        <strain evidence="1">JKM2019</strain>
        <tissue evidence="1">Whole body</tissue>
    </source>
</reference>
<name>A0A9D4PBA7_DERFA</name>
<dbReference type="Proteomes" id="UP000828236">
    <property type="component" value="Unassembled WGS sequence"/>
</dbReference>
<sequence>MKQFVLRCVAILPTEYCLDIDFRERINNHMILISQSDLPEFHLMKLKQDLERANRLKTNSKSTKKVDSIQIMFC</sequence>
<accession>A0A9D4PBA7</accession>
<reference evidence="1" key="2">
    <citation type="journal article" date="2021" name="World Allergy Organ. J.">
        <title>Chromosome-level assembly of Dermatophagoides farinae genome and transcriptome reveals two novel allergens Der f 37 and Der f 39.</title>
        <authorList>
            <person name="Chen J."/>
            <person name="Cai Z."/>
            <person name="Fan D."/>
            <person name="Hu J."/>
            <person name="Hou Y."/>
            <person name="He Y."/>
            <person name="Zhang Z."/>
            <person name="Zhao Z."/>
            <person name="Gao P."/>
            <person name="Hu W."/>
            <person name="Sun J."/>
            <person name="Li J."/>
            <person name="Ji K."/>
        </authorList>
    </citation>
    <scope>NUCLEOTIDE SEQUENCE</scope>
    <source>
        <strain evidence="1">JKM2019</strain>
    </source>
</reference>
<evidence type="ECO:0000313" key="1">
    <source>
        <dbReference type="EMBL" id="KAH7646760.1"/>
    </source>
</evidence>
<dbReference type="EMBL" id="SDOV01000001">
    <property type="protein sequence ID" value="KAH7646760.1"/>
    <property type="molecule type" value="Genomic_DNA"/>
</dbReference>
<organism evidence="1">
    <name type="scientific">Dermatophagoides farinae</name>
    <name type="common">American house dust mite</name>
    <dbReference type="NCBI Taxonomy" id="6954"/>
    <lineage>
        <taxon>Eukaryota</taxon>
        <taxon>Metazoa</taxon>
        <taxon>Ecdysozoa</taxon>
        <taxon>Arthropoda</taxon>
        <taxon>Chelicerata</taxon>
        <taxon>Arachnida</taxon>
        <taxon>Acari</taxon>
        <taxon>Acariformes</taxon>
        <taxon>Sarcoptiformes</taxon>
        <taxon>Astigmata</taxon>
        <taxon>Psoroptidia</taxon>
        <taxon>Analgoidea</taxon>
        <taxon>Pyroglyphidae</taxon>
        <taxon>Dermatophagoidinae</taxon>
        <taxon>Dermatophagoides</taxon>
    </lineage>
</organism>
<proteinExistence type="predicted"/>
<protein>
    <submittedName>
        <fullName evidence="1">Uncharacterized protein</fullName>
    </submittedName>
</protein>